<reference evidence="2 3" key="1">
    <citation type="submission" date="2020-01" db="EMBL/GenBank/DDBJ databases">
        <authorList>
            <consortium name="DOE Joint Genome Institute"/>
            <person name="Haridas S."/>
            <person name="Albert R."/>
            <person name="Binder M."/>
            <person name="Bloem J."/>
            <person name="Labutti K."/>
            <person name="Salamov A."/>
            <person name="Andreopoulos B."/>
            <person name="Baker S.E."/>
            <person name="Barry K."/>
            <person name="Bills G."/>
            <person name="Bluhm B.H."/>
            <person name="Cannon C."/>
            <person name="Castanera R."/>
            <person name="Culley D.E."/>
            <person name="Daum C."/>
            <person name="Ezra D."/>
            <person name="Gonzalez J.B."/>
            <person name="Henrissat B."/>
            <person name="Kuo A."/>
            <person name="Liang C."/>
            <person name="Lipzen A."/>
            <person name="Lutzoni F."/>
            <person name="Magnuson J."/>
            <person name="Mondo S."/>
            <person name="Nolan M."/>
            <person name="Ohm R."/>
            <person name="Pangilinan J."/>
            <person name="Park H.-J.H."/>
            <person name="Ramirez L."/>
            <person name="Alfaro M."/>
            <person name="Sun H."/>
            <person name="Tritt A."/>
            <person name="Yoshinaga Y."/>
            <person name="Zwiers L.-H.L."/>
            <person name="Turgeon B.G."/>
            <person name="Goodwin S.B."/>
            <person name="Spatafora J.W."/>
            <person name="Crous P.W."/>
            <person name="Grigoriev I.V."/>
        </authorList>
    </citation>
    <scope>NUCLEOTIDE SEQUENCE [LARGE SCALE GENOMIC DNA]</scope>
    <source>
        <strain evidence="2 3">CBS 611.86</strain>
    </source>
</reference>
<gene>
    <name evidence="2" type="ORF">BDV95DRAFT_643736</name>
</gene>
<dbReference type="PANTHER" id="PTHR42354:SF1">
    <property type="entry name" value="C2H2-TYPE DOMAIN-CONTAINING PROTEIN"/>
    <property type="match status" value="1"/>
</dbReference>
<proteinExistence type="predicted"/>
<dbReference type="EMBL" id="JAADJZ010000002">
    <property type="protein sequence ID" value="KAF2877017.1"/>
    <property type="molecule type" value="Genomic_DNA"/>
</dbReference>
<evidence type="ECO:0000256" key="1">
    <source>
        <dbReference type="SAM" id="MobiDB-lite"/>
    </source>
</evidence>
<name>A0A7C8IDN9_9PLEO</name>
<protein>
    <submittedName>
        <fullName evidence="2">Uncharacterized protein</fullName>
    </submittedName>
</protein>
<dbReference type="AlphaFoldDB" id="A0A7C8IDN9"/>
<evidence type="ECO:0000313" key="3">
    <source>
        <dbReference type="Proteomes" id="UP000481861"/>
    </source>
</evidence>
<accession>A0A7C8IDN9</accession>
<comment type="caution">
    <text evidence="2">The sequence shown here is derived from an EMBL/GenBank/DDBJ whole genome shotgun (WGS) entry which is preliminary data.</text>
</comment>
<feature type="non-terminal residue" evidence="2">
    <location>
        <position position="1"/>
    </location>
</feature>
<dbReference type="Proteomes" id="UP000481861">
    <property type="component" value="Unassembled WGS sequence"/>
</dbReference>
<sequence length="328" mass="36623">QNPTADPANVAQALVYTLLNVFDATRDLYETLRNKEKRDYQENLRSKGYPSSRRIEYVDGDGADGEEAIVMDKAAVTRQFEIGFQDVGAQYAVGDASASTALVKSRHDSHAQDDRYSAQTTILDLQSRPKATRTDTESTAFSGPTSYGTETAPHSLFCLYALDLQRHPSQTLAASLTSDPNPYCPYCKRVLHLSAGKSWEIFKDDEGTERCFRVQNRFVIKCHRESADGGYSCILCSRADAGETVCGDVKALIRHVWMDHDVGELELEEDVGELVEKVHSQRRDSGMSFSESRGSRRSASLGPSRRGRRKFEREVDSLVVRPPPLRDT</sequence>
<keyword evidence="3" id="KW-1185">Reference proteome</keyword>
<dbReference type="PANTHER" id="PTHR42354">
    <property type="entry name" value="C2H2-TYPE DOMAIN-CONTAINING PROTEIN"/>
    <property type="match status" value="1"/>
</dbReference>
<feature type="region of interest" description="Disordered" evidence="1">
    <location>
        <begin position="282"/>
        <end position="328"/>
    </location>
</feature>
<organism evidence="2 3">
    <name type="scientific">Massariosphaeria phaeospora</name>
    <dbReference type="NCBI Taxonomy" id="100035"/>
    <lineage>
        <taxon>Eukaryota</taxon>
        <taxon>Fungi</taxon>
        <taxon>Dikarya</taxon>
        <taxon>Ascomycota</taxon>
        <taxon>Pezizomycotina</taxon>
        <taxon>Dothideomycetes</taxon>
        <taxon>Pleosporomycetidae</taxon>
        <taxon>Pleosporales</taxon>
        <taxon>Pleosporales incertae sedis</taxon>
        <taxon>Massariosphaeria</taxon>
    </lineage>
</organism>
<evidence type="ECO:0000313" key="2">
    <source>
        <dbReference type="EMBL" id="KAF2877017.1"/>
    </source>
</evidence>
<dbReference type="OrthoDB" id="5309037at2759"/>